<keyword evidence="4" id="KW-0732">Signal</keyword>
<comment type="subcellular location">
    <subcellularLocation>
        <location evidence="1">Secreted</location>
    </subcellularLocation>
</comment>
<keyword evidence="3" id="KW-0677">Repeat</keyword>
<dbReference type="GO" id="GO:0004553">
    <property type="term" value="F:hydrolase activity, hydrolyzing O-glycosyl compounds"/>
    <property type="evidence" value="ECO:0007669"/>
    <property type="project" value="InterPro"/>
</dbReference>
<evidence type="ECO:0000256" key="1">
    <source>
        <dbReference type="ARBA" id="ARBA00004613"/>
    </source>
</evidence>
<dbReference type="SUPFAM" id="SSF63446">
    <property type="entry name" value="Type I dockerin domain"/>
    <property type="match status" value="1"/>
</dbReference>
<dbReference type="EMBL" id="JN109632">
    <property type="protein sequence ID" value="AEV58797.1"/>
    <property type="molecule type" value="Genomic_DNA"/>
</dbReference>
<sequence length="268" mass="27420">MKTKKIVVGAIAASMLSLSVCSIAPVASAADDYVQISVGETTAEAGGAFTVDVSLADIPASGLQGCQFSLSCDSSLITVTEVEAGAITNTGVEKVDSSSASIPNFSSYINSASGNVSLMWSTKVDDASYWLKDDGVFCTIKGTVAAGASGHIDIKAVPTNREVKPETGVENTEFGIGYAKDGQAVKCSVKVTNGGITVGEGGTDTVLRGDANLDGKVSISDAVRILQYVANSSKFPLDDKAKANADVDETPGVTGSDAARIQLFMQAL</sequence>
<dbReference type="InterPro" id="IPR008965">
    <property type="entry name" value="CBM2/CBM3_carb-bd_dom_sf"/>
</dbReference>
<evidence type="ECO:0000313" key="6">
    <source>
        <dbReference type="EMBL" id="AEV58793.1"/>
    </source>
</evidence>
<dbReference type="Pfam" id="PF00404">
    <property type="entry name" value="Dockerin_1"/>
    <property type="match status" value="1"/>
</dbReference>
<evidence type="ECO:0000256" key="2">
    <source>
        <dbReference type="ARBA" id="ARBA00022525"/>
    </source>
</evidence>
<feature type="domain" description="Dockerin" evidence="5">
    <location>
        <begin position="204"/>
        <end position="268"/>
    </location>
</feature>
<dbReference type="CDD" id="cd08548">
    <property type="entry name" value="Type_I_cohesin_like"/>
    <property type="match status" value="1"/>
</dbReference>
<evidence type="ECO:0000259" key="5">
    <source>
        <dbReference type="PROSITE" id="PS51766"/>
    </source>
</evidence>
<dbReference type="SUPFAM" id="SSF49384">
    <property type="entry name" value="Carbohydrate-binding domain"/>
    <property type="match status" value="1"/>
</dbReference>
<dbReference type="GO" id="GO:0000272">
    <property type="term" value="P:polysaccharide catabolic process"/>
    <property type="evidence" value="ECO:0007669"/>
    <property type="project" value="InterPro"/>
</dbReference>
<evidence type="ECO:0000256" key="4">
    <source>
        <dbReference type="SAM" id="SignalP"/>
    </source>
</evidence>
<accession>G9FDX8</accession>
<dbReference type="Gene3D" id="2.60.40.680">
    <property type="match status" value="1"/>
</dbReference>
<dbReference type="InterPro" id="IPR016134">
    <property type="entry name" value="Dockerin_dom"/>
</dbReference>
<evidence type="ECO:0000256" key="3">
    <source>
        <dbReference type="ARBA" id="ARBA00022737"/>
    </source>
</evidence>
<feature type="signal peptide" evidence="4">
    <location>
        <begin position="1"/>
        <end position="29"/>
    </location>
</feature>
<dbReference type="PROSITE" id="PS51766">
    <property type="entry name" value="DOCKERIN"/>
    <property type="match status" value="1"/>
</dbReference>
<dbReference type="Pfam" id="PF00963">
    <property type="entry name" value="Cohesin"/>
    <property type="match status" value="1"/>
</dbReference>
<feature type="chain" id="PRO_5007665161" evidence="4">
    <location>
        <begin position="30"/>
        <end position="268"/>
    </location>
</feature>
<dbReference type="InterPro" id="IPR002105">
    <property type="entry name" value="Dockerin_1_rpt"/>
</dbReference>
<dbReference type="InterPro" id="IPR002102">
    <property type="entry name" value="Cohesin_dom"/>
</dbReference>
<dbReference type="GO" id="GO:0030246">
    <property type="term" value="F:carbohydrate binding"/>
    <property type="evidence" value="ECO:0007669"/>
    <property type="project" value="InterPro"/>
</dbReference>
<gene>
    <name evidence="6" type="primary">scaC</name>
</gene>
<reference evidence="6" key="1">
    <citation type="journal article" date="2011" name="PLoS ONE">
        <title>Cellulosomics, a Gene-Centric Approach to Investigating the Intraspecific Diversity and Adaptation of Ruminococcus flavefaciens within the Rumen.</title>
        <authorList>
            <person name="Brulc J.M."/>
            <person name="Yeoman C.J."/>
            <person name="Wilson M.K."/>
            <person name="Berg Miller M.E."/>
            <person name="Jeraldo P."/>
            <person name="Jindou S."/>
            <person name="Goldenfeld N."/>
            <person name="Flint H.J."/>
            <person name="Lamed R."/>
            <person name="Borovok I."/>
            <person name="Vodovnik M."/>
            <person name="Nelson K.E."/>
            <person name="Bayer E.A."/>
            <person name="White B.A."/>
        </authorList>
    </citation>
    <scope>NUCLEOTIDE SEQUENCE</scope>
    <source>
        <strain evidence="6">GS648F046</strain>
        <strain evidence="7">YH718P050</strain>
    </source>
</reference>
<name>G9FDX8_RUMFL</name>
<keyword evidence="2" id="KW-0964">Secreted</keyword>
<proteinExistence type="predicted"/>
<dbReference type="CDD" id="cd14256">
    <property type="entry name" value="Dockerin_I"/>
    <property type="match status" value="1"/>
</dbReference>
<protein>
    <submittedName>
        <fullName evidence="6">Scaffoldin C</fullName>
    </submittedName>
</protein>
<dbReference type="Gene3D" id="1.10.1330.10">
    <property type="entry name" value="Dockerin domain"/>
    <property type="match status" value="1"/>
</dbReference>
<dbReference type="EMBL" id="JN109628">
    <property type="protein sequence ID" value="AEV58793.1"/>
    <property type="molecule type" value="Genomic_DNA"/>
</dbReference>
<organism evidence="6">
    <name type="scientific">Ruminococcus flavefaciens</name>
    <dbReference type="NCBI Taxonomy" id="1265"/>
    <lineage>
        <taxon>Bacteria</taxon>
        <taxon>Bacillati</taxon>
        <taxon>Bacillota</taxon>
        <taxon>Clostridia</taxon>
        <taxon>Eubacteriales</taxon>
        <taxon>Oscillospiraceae</taxon>
        <taxon>Ruminococcus</taxon>
    </lineage>
</organism>
<dbReference type="AlphaFoldDB" id="G9FDX8"/>
<evidence type="ECO:0000313" key="7">
    <source>
        <dbReference type="EMBL" id="AEV58797.1"/>
    </source>
</evidence>
<dbReference type="GO" id="GO:0005576">
    <property type="term" value="C:extracellular region"/>
    <property type="evidence" value="ECO:0007669"/>
    <property type="project" value="UniProtKB-SubCell"/>
</dbReference>
<dbReference type="InterPro" id="IPR036439">
    <property type="entry name" value="Dockerin_dom_sf"/>
</dbReference>